<evidence type="ECO:0000313" key="5">
    <source>
        <dbReference type="Proteomes" id="UP001432190"/>
    </source>
</evidence>
<protein>
    <submittedName>
        <fullName evidence="4">DUF1707 domain-containing protein</fullName>
    </submittedName>
</protein>
<keyword evidence="2" id="KW-0472">Membrane</keyword>
<evidence type="ECO:0000256" key="1">
    <source>
        <dbReference type="SAM" id="MobiDB-lite"/>
    </source>
</evidence>
<evidence type="ECO:0000256" key="2">
    <source>
        <dbReference type="SAM" id="Phobius"/>
    </source>
</evidence>
<feature type="transmembrane region" description="Helical" evidence="2">
    <location>
        <begin position="107"/>
        <end position="124"/>
    </location>
</feature>
<dbReference type="PANTHER" id="PTHR40763">
    <property type="entry name" value="MEMBRANE PROTEIN-RELATED"/>
    <property type="match status" value="1"/>
</dbReference>
<dbReference type="PANTHER" id="PTHR40763:SF4">
    <property type="entry name" value="DUF1707 DOMAIN-CONTAINING PROTEIN"/>
    <property type="match status" value="1"/>
</dbReference>
<proteinExistence type="predicted"/>
<evidence type="ECO:0000259" key="3">
    <source>
        <dbReference type="Pfam" id="PF08044"/>
    </source>
</evidence>
<feature type="domain" description="DUF1707" evidence="3">
    <location>
        <begin position="7"/>
        <end position="59"/>
    </location>
</feature>
<keyword evidence="5" id="KW-1185">Reference proteome</keyword>
<gene>
    <name evidence="4" type="ORF">OG994_28885</name>
</gene>
<name>A0ABZ1SI86_9ACTN</name>
<keyword evidence="2" id="KW-0812">Transmembrane</keyword>
<feature type="region of interest" description="Disordered" evidence="1">
    <location>
        <begin position="65"/>
        <end position="91"/>
    </location>
</feature>
<dbReference type="Pfam" id="PF08044">
    <property type="entry name" value="DUF1707"/>
    <property type="match status" value="1"/>
</dbReference>
<dbReference type="EMBL" id="CP108084">
    <property type="protein sequence ID" value="WUP53085.1"/>
    <property type="molecule type" value="Genomic_DNA"/>
</dbReference>
<accession>A0ABZ1SI86</accession>
<dbReference type="Proteomes" id="UP001432190">
    <property type="component" value="Chromosome"/>
</dbReference>
<dbReference type="RefSeq" id="WP_328853819.1">
    <property type="nucleotide sequence ID" value="NZ_CP108084.1"/>
</dbReference>
<organism evidence="4 5">
    <name type="scientific">Micromonospora globbae</name>
    <dbReference type="NCBI Taxonomy" id="1894969"/>
    <lineage>
        <taxon>Bacteria</taxon>
        <taxon>Bacillati</taxon>
        <taxon>Actinomycetota</taxon>
        <taxon>Actinomycetes</taxon>
        <taxon>Micromonosporales</taxon>
        <taxon>Micromonosporaceae</taxon>
        <taxon>Micromonospora</taxon>
    </lineage>
</organism>
<evidence type="ECO:0000313" key="4">
    <source>
        <dbReference type="EMBL" id="WUP53085.1"/>
    </source>
</evidence>
<dbReference type="InterPro" id="IPR012551">
    <property type="entry name" value="DUF1707_SHOCT-like"/>
</dbReference>
<sequence>MEGREGMRAADADRQAVAERLRAALDEGRLDLHEYDERLQRAYAARTYADLDGLLTDLPPVTPPAGSGVAVPPGAAPATQPAAAGPAAQPAGAGPATGWLAQVWLPYLRVVPILVGIWAVTSLMSRDLLYFWPGWVAGPWGVVLLARTISGAAGGEPRRRAEGRKRRRR</sequence>
<feature type="transmembrane region" description="Helical" evidence="2">
    <location>
        <begin position="130"/>
        <end position="150"/>
    </location>
</feature>
<reference evidence="4" key="1">
    <citation type="submission" date="2022-10" db="EMBL/GenBank/DDBJ databases">
        <title>The complete genomes of actinobacterial strains from the NBC collection.</title>
        <authorList>
            <person name="Joergensen T.S."/>
            <person name="Alvarez Arevalo M."/>
            <person name="Sterndorff E.B."/>
            <person name="Faurdal D."/>
            <person name="Vuksanovic O."/>
            <person name="Mourched A.-S."/>
            <person name="Charusanti P."/>
            <person name="Shaw S."/>
            <person name="Blin K."/>
            <person name="Weber T."/>
        </authorList>
    </citation>
    <scope>NUCLEOTIDE SEQUENCE</scope>
    <source>
        <strain evidence="4">NBC_00256</strain>
    </source>
</reference>
<keyword evidence="2" id="KW-1133">Transmembrane helix</keyword>